<gene>
    <name evidence="1" type="ORF">THOM_1292</name>
</gene>
<proteinExistence type="predicted"/>
<dbReference type="VEuPathDB" id="MicrosporidiaDB:THOM_1292"/>
<evidence type="ECO:0000313" key="2">
    <source>
        <dbReference type="Proteomes" id="UP000011185"/>
    </source>
</evidence>
<reference evidence="1 2" key="1">
    <citation type="journal article" date="2012" name="PLoS Pathog.">
        <title>The genome of the obligate intracellular parasite Trachipleistophora hominis: new insights into microsporidian genome dynamics and reductive evolution.</title>
        <authorList>
            <person name="Heinz E."/>
            <person name="Williams T.A."/>
            <person name="Nakjang S."/>
            <person name="Noel C.J."/>
            <person name="Swan D.C."/>
            <person name="Goldberg A.V."/>
            <person name="Harris S.R."/>
            <person name="Weinmaier T."/>
            <person name="Markert S."/>
            <person name="Becher D."/>
            <person name="Bernhardt J."/>
            <person name="Dagan T."/>
            <person name="Hacker C."/>
            <person name="Lucocq J.M."/>
            <person name="Schweder T."/>
            <person name="Rattei T."/>
            <person name="Hall N."/>
            <person name="Hirt R.P."/>
            <person name="Embley T.M."/>
        </authorList>
    </citation>
    <scope>NUCLEOTIDE SEQUENCE [LARGE SCALE GENOMIC DNA]</scope>
</reference>
<organism evidence="1 2">
    <name type="scientific">Trachipleistophora hominis</name>
    <name type="common">Microsporidian parasite</name>
    <dbReference type="NCBI Taxonomy" id="72359"/>
    <lineage>
        <taxon>Eukaryota</taxon>
        <taxon>Fungi</taxon>
        <taxon>Fungi incertae sedis</taxon>
        <taxon>Microsporidia</taxon>
        <taxon>Pleistophoridae</taxon>
        <taxon>Trachipleistophora</taxon>
    </lineage>
</organism>
<keyword evidence="2" id="KW-1185">Reference proteome</keyword>
<sequence length="65" mass="8009">VKWLMEVFVFDVNRQWRNTRSKYNGDRRQYKKENASKYTYNKNVKSTSGLDNIKKWMQREKKSNS</sequence>
<name>L7JWH1_TRAHO</name>
<dbReference type="Proteomes" id="UP000011185">
    <property type="component" value="Unassembled WGS sequence"/>
</dbReference>
<dbReference type="HOGENOM" id="CLU_2856131_0_0_1"/>
<dbReference type="AlphaFoldDB" id="L7JWH1"/>
<dbReference type="InParanoid" id="L7JWH1"/>
<accession>L7JWH1</accession>
<protein>
    <submittedName>
        <fullName evidence="1">Uncharacterized protein</fullName>
    </submittedName>
</protein>
<evidence type="ECO:0000313" key="1">
    <source>
        <dbReference type="EMBL" id="ELQ75764.1"/>
    </source>
</evidence>
<feature type="non-terminal residue" evidence="1">
    <location>
        <position position="1"/>
    </location>
</feature>
<dbReference type="EMBL" id="JH993928">
    <property type="protein sequence ID" value="ELQ75764.1"/>
    <property type="molecule type" value="Genomic_DNA"/>
</dbReference>